<reference evidence="2" key="1">
    <citation type="journal article" date="2021" name="PeerJ">
        <title>Extensive microbial diversity within the chicken gut microbiome revealed by metagenomics and culture.</title>
        <authorList>
            <person name="Gilroy R."/>
            <person name="Ravi A."/>
            <person name="Getino M."/>
            <person name="Pursley I."/>
            <person name="Horton D.L."/>
            <person name="Alikhan N.F."/>
            <person name="Baker D."/>
            <person name="Gharbi K."/>
            <person name="Hall N."/>
            <person name="Watson M."/>
            <person name="Adriaenssens E.M."/>
            <person name="Foster-Nyarko E."/>
            <person name="Jarju S."/>
            <person name="Secka A."/>
            <person name="Antonio M."/>
            <person name="Oren A."/>
            <person name="Chaudhuri R.R."/>
            <person name="La Ragione R."/>
            <person name="Hildebrand F."/>
            <person name="Pallen M.J."/>
        </authorList>
    </citation>
    <scope>NUCLEOTIDE SEQUENCE</scope>
    <source>
        <strain evidence="2">ChiSxjej3B15-24422</strain>
    </source>
</reference>
<comment type="caution">
    <text evidence="2">The sequence shown here is derived from an EMBL/GenBank/DDBJ whole genome shotgun (WGS) entry which is preliminary data.</text>
</comment>
<organism evidence="2 3">
    <name type="scientific">Candidatus Eisenbergiella pullistercoris</name>
    <dbReference type="NCBI Taxonomy" id="2838555"/>
    <lineage>
        <taxon>Bacteria</taxon>
        <taxon>Bacillati</taxon>
        <taxon>Bacillota</taxon>
        <taxon>Clostridia</taxon>
        <taxon>Lachnospirales</taxon>
        <taxon>Lachnospiraceae</taxon>
        <taxon>Eisenbergiella</taxon>
    </lineage>
</organism>
<dbReference type="EMBL" id="DXDD01000072">
    <property type="protein sequence ID" value="HIY60159.1"/>
    <property type="molecule type" value="Genomic_DNA"/>
</dbReference>
<evidence type="ECO:0000313" key="3">
    <source>
        <dbReference type="Proteomes" id="UP000824007"/>
    </source>
</evidence>
<gene>
    <name evidence="2" type="ORF">H9831_05695</name>
</gene>
<sequence>MEKKTLTAHHTDAANVRIDKNGKASDMDIRTVMSHDGCNPVSRDREMERAHAGDGMLLPGLLTGPFPDGFLR</sequence>
<proteinExistence type="predicted"/>
<accession>A0A9D2C6S4</accession>
<reference evidence="2" key="2">
    <citation type="submission" date="2021-04" db="EMBL/GenBank/DDBJ databases">
        <authorList>
            <person name="Gilroy R."/>
        </authorList>
    </citation>
    <scope>NUCLEOTIDE SEQUENCE</scope>
    <source>
        <strain evidence="2">ChiSxjej3B15-24422</strain>
    </source>
</reference>
<dbReference type="Proteomes" id="UP000824007">
    <property type="component" value="Unassembled WGS sequence"/>
</dbReference>
<name>A0A9D2C6S4_9FIRM</name>
<dbReference type="AlphaFoldDB" id="A0A9D2C6S4"/>
<feature type="region of interest" description="Disordered" evidence="1">
    <location>
        <begin position="1"/>
        <end position="26"/>
    </location>
</feature>
<evidence type="ECO:0000256" key="1">
    <source>
        <dbReference type="SAM" id="MobiDB-lite"/>
    </source>
</evidence>
<protein>
    <submittedName>
        <fullName evidence="2">Uncharacterized protein</fullName>
    </submittedName>
</protein>
<evidence type="ECO:0000313" key="2">
    <source>
        <dbReference type="EMBL" id="HIY60159.1"/>
    </source>
</evidence>